<dbReference type="InterPro" id="IPR050679">
    <property type="entry name" value="Bact_HTH_transcr_reg"/>
</dbReference>
<dbReference type="SMART" id="SM00345">
    <property type="entry name" value="HTH_GNTR"/>
    <property type="match status" value="1"/>
</dbReference>
<dbReference type="InterPro" id="IPR036388">
    <property type="entry name" value="WH-like_DNA-bd_sf"/>
</dbReference>
<dbReference type="PANTHER" id="PTHR44846:SF1">
    <property type="entry name" value="MANNOSYL-D-GLYCERATE TRANSPORT_METABOLISM SYSTEM REPRESSOR MNGR-RELATED"/>
    <property type="match status" value="1"/>
</dbReference>
<dbReference type="Gene3D" id="3.40.1410.10">
    <property type="entry name" value="Chorismate lyase-like"/>
    <property type="match status" value="1"/>
</dbReference>
<dbReference type="PANTHER" id="PTHR44846">
    <property type="entry name" value="MANNOSYL-D-GLYCERATE TRANSPORT/METABOLISM SYSTEM REPRESSOR MNGR-RELATED"/>
    <property type="match status" value="1"/>
</dbReference>
<dbReference type="PROSITE" id="PS50949">
    <property type="entry name" value="HTH_GNTR"/>
    <property type="match status" value="1"/>
</dbReference>
<proteinExistence type="predicted"/>
<dbReference type="SUPFAM" id="SSF64288">
    <property type="entry name" value="Chorismate lyase-like"/>
    <property type="match status" value="1"/>
</dbReference>
<evidence type="ECO:0000313" key="6">
    <source>
        <dbReference type="Proteomes" id="UP000385207"/>
    </source>
</evidence>
<dbReference type="SUPFAM" id="SSF46785">
    <property type="entry name" value="Winged helix' DNA-binding domain"/>
    <property type="match status" value="1"/>
</dbReference>
<keyword evidence="3" id="KW-0804">Transcription</keyword>
<dbReference type="EMBL" id="CABVII010000004">
    <property type="protein sequence ID" value="VVO67174.1"/>
    <property type="molecule type" value="Genomic_DNA"/>
</dbReference>
<dbReference type="GO" id="GO:0003700">
    <property type="term" value="F:DNA-binding transcription factor activity"/>
    <property type="evidence" value="ECO:0007669"/>
    <property type="project" value="InterPro"/>
</dbReference>
<evidence type="ECO:0000256" key="2">
    <source>
        <dbReference type="ARBA" id="ARBA00023125"/>
    </source>
</evidence>
<dbReference type="Gene3D" id="1.10.10.10">
    <property type="entry name" value="Winged helix-like DNA-binding domain superfamily/Winged helix DNA-binding domain"/>
    <property type="match status" value="1"/>
</dbReference>
<evidence type="ECO:0000256" key="3">
    <source>
        <dbReference type="ARBA" id="ARBA00023163"/>
    </source>
</evidence>
<dbReference type="AlphaFoldDB" id="A0A5E7HS84"/>
<dbReference type="Pfam" id="PF00392">
    <property type="entry name" value="GntR"/>
    <property type="match status" value="1"/>
</dbReference>
<evidence type="ECO:0000259" key="4">
    <source>
        <dbReference type="PROSITE" id="PS50949"/>
    </source>
</evidence>
<keyword evidence="2" id="KW-0238">DNA-binding</keyword>
<dbReference type="Pfam" id="PF07702">
    <property type="entry name" value="UTRA"/>
    <property type="match status" value="1"/>
</dbReference>
<evidence type="ECO:0000313" key="5">
    <source>
        <dbReference type="EMBL" id="VVO67174.1"/>
    </source>
</evidence>
<feature type="domain" description="HTH gntR-type" evidence="4">
    <location>
        <begin position="16"/>
        <end position="84"/>
    </location>
</feature>
<dbReference type="InterPro" id="IPR000524">
    <property type="entry name" value="Tscrpt_reg_HTH_GntR"/>
</dbReference>
<dbReference type="SMART" id="SM00866">
    <property type="entry name" value="UTRA"/>
    <property type="match status" value="1"/>
</dbReference>
<dbReference type="InterPro" id="IPR011663">
    <property type="entry name" value="UTRA"/>
</dbReference>
<dbReference type="InterPro" id="IPR028978">
    <property type="entry name" value="Chorismate_lyase_/UTRA_dom_sf"/>
</dbReference>
<name>A0A5E7HS84_PSEFL</name>
<dbReference type="PRINTS" id="PR00035">
    <property type="entry name" value="HTHGNTR"/>
</dbReference>
<dbReference type="GO" id="GO:0045892">
    <property type="term" value="P:negative regulation of DNA-templated transcription"/>
    <property type="evidence" value="ECO:0007669"/>
    <property type="project" value="TreeGrafter"/>
</dbReference>
<organism evidence="5 6">
    <name type="scientific">Pseudomonas fluorescens</name>
    <dbReference type="NCBI Taxonomy" id="294"/>
    <lineage>
        <taxon>Bacteria</taxon>
        <taxon>Pseudomonadati</taxon>
        <taxon>Pseudomonadota</taxon>
        <taxon>Gammaproteobacteria</taxon>
        <taxon>Pseudomonadales</taxon>
        <taxon>Pseudomonadaceae</taxon>
        <taxon>Pseudomonas</taxon>
    </lineage>
</organism>
<dbReference type="GO" id="GO:0003677">
    <property type="term" value="F:DNA binding"/>
    <property type="evidence" value="ECO:0007669"/>
    <property type="project" value="UniProtKB-KW"/>
</dbReference>
<dbReference type="RefSeq" id="WP_191632864.1">
    <property type="nucleotide sequence ID" value="NZ_CABVII010000004.1"/>
</dbReference>
<dbReference type="InterPro" id="IPR036390">
    <property type="entry name" value="WH_DNA-bd_sf"/>
</dbReference>
<sequence>MTIESSPNLIDRLSATPYYQQLSDVLEKRIANREIQAGARLPSENDICIEFGLSRATVRQALQLLETRGYATRVNGRGVYATEPESSHGWMIQGGEGFLENAMGHQNRAVSTRVLFHEKCVLPSFACSALHISPESEGYRLERLRYLDGVPALYSVNYSPPFIVPIVESASEVLSGSASFSELLKKAGVFLGGANRTIRAVSVDEVIAEHLEIPNGASVLHIRSVSWTTDGNRFDIYDTWVRSDVIPLEINVSTVQLGGR</sequence>
<gene>
    <name evidence="5" type="primary">yurK</name>
    <name evidence="5" type="ORF">PS862_01134</name>
</gene>
<accession>A0A5E7HS84</accession>
<evidence type="ECO:0000256" key="1">
    <source>
        <dbReference type="ARBA" id="ARBA00023015"/>
    </source>
</evidence>
<reference evidence="5 6" key="1">
    <citation type="submission" date="2019-09" db="EMBL/GenBank/DDBJ databases">
        <authorList>
            <person name="Chandra G."/>
            <person name="Truman W A."/>
        </authorList>
    </citation>
    <scope>NUCLEOTIDE SEQUENCE [LARGE SCALE GENOMIC DNA]</scope>
    <source>
        <strain evidence="5">PS862</strain>
    </source>
</reference>
<keyword evidence="1" id="KW-0805">Transcription regulation</keyword>
<dbReference type="CDD" id="cd07377">
    <property type="entry name" value="WHTH_GntR"/>
    <property type="match status" value="1"/>
</dbReference>
<protein>
    <submittedName>
        <fullName evidence="5">Putative HTH-type transcriptional regulator YurK</fullName>
    </submittedName>
</protein>
<dbReference type="Proteomes" id="UP000385207">
    <property type="component" value="Unassembled WGS sequence"/>
</dbReference>